<dbReference type="RefSeq" id="WP_380054732.1">
    <property type="nucleotide sequence ID" value="NZ_JBHSWB010000001.1"/>
</dbReference>
<accession>A0ABW1ZJN6</accession>
<comment type="caution">
    <text evidence="2">The sequence shown here is derived from an EMBL/GenBank/DDBJ whole genome shotgun (WGS) entry which is preliminary data.</text>
</comment>
<evidence type="ECO:0000313" key="3">
    <source>
        <dbReference type="Proteomes" id="UP001596317"/>
    </source>
</evidence>
<organism evidence="2 3">
    <name type="scientific">Deinococcus multiflagellatus</name>
    <dbReference type="NCBI Taxonomy" id="1656887"/>
    <lineage>
        <taxon>Bacteria</taxon>
        <taxon>Thermotogati</taxon>
        <taxon>Deinococcota</taxon>
        <taxon>Deinococci</taxon>
        <taxon>Deinococcales</taxon>
        <taxon>Deinococcaceae</taxon>
        <taxon>Deinococcus</taxon>
    </lineage>
</organism>
<feature type="region of interest" description="Disordered" evidence="1">
    <location>
        <begin position="126"/>
        <end position="168"/>
    </location>
</feature>
<dbReference type="Proteomes" id="UP001596317">
    <property type="component" value="Unassembled WGS sequence"/>
</dbReference>
<dbReference type="EMBL" id="JBHSWB010000001">
    <property type="protein sequence ID" value="MFC6659959.1"/>
    <property type="molecule type" value="Genomic_DNA"/>
</dbReference>
<feature type="compositionally biased region" description="Pro residues" evidence="1">
    <location>
        <begin position="157"/>
        <end position="166"/>
    </location>
</feature>
<evidence type="ECO:0000313" key="2">
    <source>
        <dbReference type="EMBL" id="MFC6659959.1"/>
    </source>
</evidence>
<protein>
    <submittedName>
        <fullName evidence="2">Uncharacterized protein</fullName>
    </submittedName>
</protein>
<evidence type="ECO:0000256" key="1">
    <source>
        <dbReference type="SAM" id="MobiDB-lite"/>
    </source>
</evidence>
<sequence>MYPRTRALPTRPAIPLWKILLPALLVLGLGWWAQRWVTRPTNPPLQAGARQGTVAGDWARLRAFGARAPGQRGHDQTLDWAQAQLTALGYRVTRQSFAATARDDLGAEVRAPGLTVRGKTLYGAQGSDQEGELVRVPPGSRKSSWRPSTSWANWRSPPVPPGPGPRWPTRWCRRAAWGWPW</sequence>
<feature type="compositionally biased region" description="Polar residues" evidence="1">
    <location>
        <begin position="141"/>
        <end position="153"/>
    </location>
</feature>
<proteinExistence type="predicted"/>
<reference evidence="3" key="1">
    <citation type="journal article" date="2019" name="Int. J. Syst. Evol. Microbiol.">
        <title>The Global Catalogue of Microorganisms (GCM) 10K type strain sequencing project: providing services to taxonomists for standard genome sequencing and annotation.</title>
        <authorList>
            <consortium name="The Broad Institute Genomics Platform"/>
            <consortium name="The Broad Institute Genome Sequencing Center for Infectious Disease"/>
            <person name="Wu L."/>
            <person name="Ma J."/>
        </authorList>
    </citation>
    <scope>NUCLEOTIDE SEQUENCE [LARGE SCALE GENOMIC DNA]</scope>
    <source>
        <strain evidence="3">CCUG 63830</strain>
    </source>
</reference>
<name>A0ABW1ZJN6_9DEIO</name>
<keyword evidence="3" id="KW-1185">Reference proteome</keyword>
<gene>
    <name evidence="2" type="ORF">ACFP90_06020</name>
</gene>